<dbReference type="AlphaFoldDB" id="A0AAU8FJ12"/>
<dbReference type="Gene3D" id="3.30.160.670">
    <property type="match status" value="1"/>
</dbReference>
<accession>A0AAU8FJ12</accession>
<gene>
    <name evidence="2" type="ORF">ABV298_30440</name>
</gene>
<organism evidence="2">
    <name type="scientific">Dyadobacter sp. 676</name>
    <dbReference type="NCBI Taxonomy" id="3088362"/>
    <lineage>
        <taxon>Bacteria</taxon>
        <taxon>Pseudomonadati</taxon>
        <taxon>Bacteroidota</taxon>
        <taxon>Cytophagia</taxon>
        <taxon>Cytophagales</taxon>
        <taxon>Spirosomataceae</taxon>
        <taxon>Dyadobacter</taxon>
    </lineage>
</organism>
<evidence type="ECO:0000313" key="2">
    <source>
        <dbReference type="EMBL" id="XCH24566.1"/>
    </source>
</evidence>
<dbReference type="PROSITE" id="PS51257">
    <property type="entry name" value="PROKAR_LIPOPROTEIN"/>
    <property type="match status" value="1"/>
</dbReference>
<proteinExistence type="predicted"/>
<dbReference type="RefSeq" id="WP_353719881.1">
    <property type="nucleotide sequence ID" value="NZ_CP159289.1"/>
</dbReference>
<feature type="domain" description="DUF4136" evidence="1">
    <location>
        <begin position="33"/>
        <end position="180"/>
    </location>
</feature>
<dbReference type="EMBL" id="CP159289">
    <property type="protein sequence ID" value="XCH24566.1"/>
    <property type="molecule type" value="Genomic_DNA"/>
</dbReference>
<name>A0AAU8FJ12_9BACT</name>
<sequence length="189" mass="21908">MKTEFLKWQLWAATFFIALTIAACSRGPQVGFDRDPSVNLKNFSTFKVEAEKGVANDPVLGSELNQRRMANAVIDAMKAKGYVLDEKRPQIVVRFKMDVRDRQEIRSNYPYYRWWWFPPMYDVSTYNYQEGRLIVNIYQADTDRMIWQGWLSGEVKQARKKDSPDENAKSLVAEILRSFPESAGAIGHI</sequence>
<dbReference type="Pfam" id="PF13590">
    <property type="entry name" value="DUF4136"/>
    <property type="match status" value="1"/>
</dbReference>
<protein>
    <submittedName>
        <fullName evidence="2">DUF4136 domain-containing protein</fullName>
    </submittedName>
</protein>
<dbReference type="InterPro" id="IPR025411">
    <property type="entry name" value="DUF4136"/>
</dbReference>
<evidence type="ECO:0000259" key="1">
    <source>
        <dbReference type="Pfam" id="PF13590"/>
    </source>
</evidence>
<reference evidence="2" key="1">
    <citation type="submission" date="2024-06" db="EMBL/GenBank/DDBJ databases">
        <title>Sequencing and assembly of the genome of Dyadobacter sp. strain 676, a symbiont of Cyamopsis tetragonoloba.</title>
        <authorList>
            <person name="Guro P."/>
            <person name="Sazanova A."/>
            <person name="Kuznetsova I."/>
            <person name="Belimov A."/>
            <person name="Safronova V."/>
        </authorList>
    </citation>
    <scope>NUCLEOTIDE SEQUENCE</scope>
    <source>
        <strain evidence="2">676</strain>
    </source>
</reference>